<dbReference type="Gene3D" id="3.30.110.170">
    <property type="entry name" value="Protein of unknown function (DUF541), domain 1"/>
    <property type="match status" value="1"/>
</dbReference>
<dbReference type="PANTHER" id="PTHR34387:SF1">
    <property type="entry name" value="PERIPLASMIC IMMUNOGENIC PROTEIN"/>
    <property type="match status" value="1"/>
</dbReference>
<dbReference type="KEGG" id="vsc:VSVS12_02836"/>
<name>A0A1B1NS77_9VIBR</name>
<dbReference type="Proteomes" id="UP000095131">
    <property type="component" value="Unassembled WGS sequence"/>
</dbReference>
<reference evidence="1 2" key="1">
    <citation type="submission" date="2016-08" db="EMBL/GenBank/DDBJ databases">
        <title>Genome sequencing of Vibrio scophthalmi strain FP3289, an isolated from Paralichthys olivaceus.</title>
        <authorList>
            <person name="Han H.-J."/>
        </authorList>
    </citation>
    <scope>NUCLEOTIDE SEQUENCE [LARGE SCALE GENOMIC DNA]</scope>
    <source>
        <strain evidence="1 2">FP3289</strain>
    </source>
</reference>
<dbReference type="NCBIfam" id="NF008299">
    <property type="entry name" value="PRK11087.1"/>
    <property type="match status" value="1"/>
</dbReference>
<evidence type="ECO:0000313" key="2">
    <source>
        <dbReference type="Proteomes" id="UP000095131"/>
    </source>
</evidence>
<organism evidence="1 2">
    <name type="scientific">Vibrio scophthalmi</name>
    <dbReference type="NCBI Taxonomy" id="45658"/>
    <lineage>
        <taxon>Bacteria</taxon>
        <taxon>Pseudomonadati</taxon>
        <taxon>Pseudomonadota</taxon>
        <taxon>Gammaproteobacteria</taxon>
        <taxon>Vibrionales</taxon>
        <taxon>Vibrionaceae</taxon>
        <taxon>Vibrio</taxon>
    </lineage>
</organism>
<dbReference type="InterPro" id="IPR052022">
    <property type="entry name" value="26kDa_periplasmic_antigen"/>
</dbReference>
<accession>A0A1B1NS77</accession>
<protein>
    <submittedName>
        <fullName evidence="1">Uncharacterized protein</fullName>
    </submittedName>
</protein>
<evidence type="ECO:0000313" key="1">
    <source>
        <dbReference type="EMBL" id="ODS12486.1"/>
    </source>
</evidence>
<sequence>MTGEQTDLTYDVLINDIHKVIDMKKVALVMAALAASVSFAVSANGLDFPHLSTTGYGEVVAKPDMAEFSVKVVETTMTAEQAKQSVDKAVATFLTALKAKGVAADSITSTNLYLAPQYTYPKNGQPELVGYRASRTITVTVDQLENLNSYLDIALSSGINQVNNISLKVKDEAKYLQQARLAAIKDAQSKAGSLAAGFDRELGSVWQINYNARNPQPVLMRAMSMDMKAESNGYQDSTLVIRDQVDVVYRLEK</sequence>
<comment type="caution">
    <text evidence="1">The sequence shown here is derived from an EMBL/GenBank/DDBJ whole genome shotgun (WGS) entry which is preliminary data.</text>
</comment>
<dbReference type="InterPro" id="IPR007497">
    <property type="entry name" value="SIMPL/DUF541"/>
</dbReference>
<dbReference type="PATRIC" id="fig|45658.6.peg.2791"/>
<gene>
    <name evidence="1" type="ORF">VSF3289_02800</name>
</gene>
<dbReference type="AlphaFoldDB" id="A0A1B1NS77"/>
<dbReference type="EMBL" id="MDCJ01000002">
    <property type="protein sequence ID" value="ODS12486.1"/>
    <property type="molecule type" value="Genomic_DNA"/>
</dbReference>
<dbReference type="Pfam" id="PF04402">
    <property type="entry name" value="SIMPL"/>
    <property type="match status" value="1"/>
</dbReference>
<proteinExistence type="predicted"/>
<dbReference type="Gene3D" id="3.30.70.2970">
    <property type="entry name" value="Protein of unknown function (DUF541), domain 2"/>
    <property type="match status" value="1"/>
</dbReference>
<dbReference type="PANTHER" id="PTHR34387">
    <property type="entry name" value="SLR1258 PROTEIN"/>
    <property type="match status" value="1"/>
</dbReference>
<dbReference type="GO" id="GO:0006974">
    <property type="term" value="P:DNA damage response"/>
    <property type="evidence" value="ECO:0007669"/>
    <property type="project" value="TreeGrafter"/>
</dbReference>